<name>A0A8S8ZYD2_SORMA</name>
<dbReference type="OMA" id="HEEDTKM"/>
<reference evidence="2 3" key="1">
    <citation type="submission" date="2017-07" db="EMBL/GenBank/DDBJ databases">
        <title>Genome sequence of the Sordaria macrospora wild type strain R19027.</title>
        <authorList>
            <person name="Nowrousian M."/>
            <person name="Teichert I."/>
            <person name="Kueck U."/>
        </authorList>
    </citation>
    <scope>NUCLEOTIDE SEQUENCE [LARGE SCALE GENOMIC DNA]</scope>
    <source>
        <strain evidence="2 3">R19027</strain>
        <tissue evidence="2">Mycelium</tissue>
    </source>
</reference>
<evidence type="ECO:0000256" key="1">
    <source>
        <dbReference type="SAM" id="MobiDB-lite"/>
    </source>
</evidence>
<accession>A0A8S8ZYD2</accession>
<dbReference type="VEuPathDB" id="FungiDB:SMAC_07549"/>
<comment type="caution">
    <text evidence="2">The sequence shown here is derived from an EMBL/GenBank/DDBJ whole genome shotgun (WGS) entry which is preliminary data.</text>
</comment>
<evidence type="ECO:0000313" key="3">
    <source>
        <dbReference type="Proteomes" id="UP000433876"/>
    </source>
</evidence>
<dbReference type="AlphaFoldDB" id="A0A8S8ZYD2"/>
<feature type="region of interest" description="Disordered" evidence="1">
    <location>
        <begin position="249"/>
        <end position="274"/>
    </location>
</feature>
<protein>
    <submittedName>
        <fullName evidence="2">Uncharacterized protein</fullName>
    </submittedName>
</protein>
<gene>
    <name evidence="2" type="ORF">SMACR_07549</name>
</gene>
<feature type="compositionally biased region" description="Polar residues" evidence="1">
    <location>
        <begin position="114"/>
        <end position="131"/>
    </location>
</feature>
<dbReference type="Proteomes" id="UP000433876">
    <property type="component" value="Unassembled WGS sequence"/>
</dbReference>
<feature type="compositionally biased region" description="Low complexity" evidence="1">
    <location>
        <begin position="29"/>
        <end position="113"/>
    </location>
</feature>
<organism evidence="2 3">
    <name type="scientific">Sordaria macrospora</name>
    <dbReference type="NCBI Taxonomy" id="5147"/>
    <lineage>
        <taxon>Eukaryota</taxon>
        <taxon>Fungi</taxon>
        <taxon>Dikarya</taxon>
        <taxon>Ascomycota</taxon>
        <taxon>Pezizomycotina</taxon>
        <taxon>Sordariomycetes</taxon>
        <taxon>Sordariomycetidae</taxon>
        <taxon>Sordariales</taxon>
        <taxon>Sordariaceae</taxon>
        <taxon>Sordaria</taxon>
    </lineage>
</organism>
<evidence type="ECO:0000313" key="2">
    <source>
        <dbReference type="EMBL" id="KAA8634458.1"/>
    </source>
</evidence>
<dbReference type="EMBL" id="NMPR01000022">
    <property type="protein sequence ID" value="KAA8634458.1"/>
    <property type="molecule type" value="Genomic_DNA"/>
</dbReference>
<feature type="compositionally biased region" description="Polar residues" evidence="1">
    <location>
        <begin position="173"/>
        <end position="184"/>
    </location>
</feature>
<feature type="compositionally biased region" description="Low complexity" evidence="1">
    <location>
        <begin position="134"/>
        <end position="154"/>
    </location>
</feature>
<feature type="region of interest" description="Disordered" evidence="1">
    <location>
        <begin position="1"/>
        <end position="216"/>
    </location>
</feature>
<feature type="compositionally biased region" description="Basic and acidic residues" evidence="1">
    <location>
        <begin position="249"/>
        <end position="265"/>
    </location>
</feature>
<proteinExistence type="predicted"/>
<sequence length="307" mass="34381">MADRRPGPNFKPAAPSRTAPPPHTGLSSAGAGARVGAPVRRNLFQQPQSQSQSQSQSQPAQPTRQPTAAPDSQQSQGRYYSQQSSQSQIYHTSQTYHHQSNFQSHSQQHQHQQASYLTESYTQPYFQTYPNTHYYPYPQDSPSSSLPHLQQYHQLPPPHHEGEGEEVEEDVKMTSSQEDQQPPTAVTDPDQEIVVRDKETGEIDLGNDPPTPPYDEDTEAIMEARMEAEKERERLADAVREWLTEHEAEGRGDVGLEGVTERGGGRGECGMDTEELSEAVKASLKAKVAALSEDNWMFEREEVLHLH</sequence>